<proteinExistence type="predicted"/>
<gene>
    <name evidence="5" type="ordered locus">Metev_1332</name>
</gene>
<protein>
    <submittedName>
        <fullName evidence="5">CheC, inhibitor of MCP methylation</fullName>
    </submittedName>
</protein>
<dbReference type="PANTHER" id="PTHR43693">
    <property type="entry name" value="PROTEIN PHOSPHATASE CHEZ"/>
    <property type="match status" value="1"/>
</dbReference>
<dbReference type="KEGG" id="mev:Metev_1332"/>
<dbReference type="GeneID" id="9346966"/>
<evidence type="ECO:0000256" key="1">
    <source>
        <dbReference type="ARBA" id="ARBA00022500"/>
    </source>
</evidence>
<reference evidence="5 6" key="1">
    <citation type="submission" date="2010-06" db="EMBL/GenBank/DDBJ databases">
        <title>Complete sequence chromosome of Methanohalobium evestigatum Z-7303.</title>
        <authorList>
            <consortium name="US DOE Joint Genome Institute"/>
            <person name="Lucas S."/>
            <person name="Copeland A."/>
            <person name="Lapidus A."/>
            <person name="Cheng J.-F."/>
            <person name="Bruce D."/>
            <person name="Goodwin L."/>
            <person name="Pitluck S."/>
            <person name="Saunders E."/>
            <person name="Detter J.C."/>
            <person name="Han C."/>
            <person name="Tapia R."/>
            <person name="Land M."/>
            <person name="Hauser L."/>
            <person name="Kyrpides N."/>
            <person name="Mikhailova N."/>
            <person name="Sieprawska-Lupa M."/>
            <person name="Whitman W.B."/>
            <person name="Anderson I."/>
            <person name="Woyke T."/>
        </authorList>
    </citation>
    <scope>NUCLEOTIDE SEQUENCE [LARGE SCALE GENOMIC DNA]</scope>
    <source>
        <strain evidence="6">ATCC BAA-1072 / DSM 3721 / NBRC 107634 / OCM 161 / Z-7303</strain>
    </source>
</reference>
<dbReference type="SUPFAM" id="SSF103039">
    <property type="entry name" value="CheC-like"/>
    <property type="match status" value="1"/>
</dbReference>
<dbReference type="OrthoDB" id="182374at2157"/>
<evidence type="ECO:0000256" key="2">
    <source>
        <dbReference type="ARBA" id="ARBA00022801"/>
    </source>
</evidence>
<name>D7E9B9_METEZ</name>
<sequence>MVDKMENEEILNLNEFQRDALKEVANIGMGNSITSLSKLINRQVNIHVPDLKIEKIEDVPEIVGSPEEPVVGTIVGLRGNFMGYIAIIFPEESAEKISQIVMDSDDADLQSEMTLSMMGEVGQILAGSYSSAISDFFGINTSITIPYTNYDMVAAIMDNLLIEMSIEVDYAIVFDTEFTIKDEHKVRGSFLTMFDKSLLDDFLERINKMV</sequence>
<feature type="domain" description="Chemotaxis phosphatase CheX-like" evidence="4">
    <location>
        <begin position="72"/>
        <end position="148"/>
    </location>
</feature>
<dbReference type="InterPro" id="IPR007597">
    <property type="entry name" value="CheC"/>
</dbReference>
<evidence type="ECO:0000259" key="4">
    <source>
        <dbReference type="Pfam" id="PF13690"/>
    </source>
</evidence>
<dbReference type="GO" id="GO:0016787">
    <property type="term" value="F:hydrolase activity"/>
    <property type="evidence" value="ECO:0007669"/>
    <property type="project" value="UniProtKB-KW"/>
</dbReference>
<keyword evidence="2" id="KW-0378">Hydrolase</keyword>
<evidence type="ECO:0000313" key="6">
    <source>
        <dbReference type="Proteomes" id="UP000000391"/>
    </source>
</evidence>
<dbReference type="AlphaFoldDB" id="D7E9B9"/>
<evidence type="ECO:0000313" key="5">
    <source>
        <dbReference type="EMBL" id="ADI74191.1"/>
    </source>
</evidence>
<dbReference type="Gene3D" id="3.40.1550.10">
    <property type="entry name" value="CheC-like"/>
    <property type="match status" value="1"/>
</dbReference>
<organism evidence="5 6">
    <name type="scientific">Methanohalobium evestigatum (strain ATCC BAA-1072 / DSM 3721 / NBRC 107634 / OCM 161 / Z-7303)</name>
    <dbReference type="NCBI Taxonomy" id="644295"/>
    <lineage>
        <taxon>Archaea</taxon>
        <taxon>Methanobacteriati</taxon>
        <taxon>Methanobacteriota</taxon>
        <taxon>Stenosarchaea group</taxon>
        <taxon>Methanomicrobia</taxon>
        <taxon>Methanosarcinales</taxon>
        <taxon>Methanosarcinaceae</taxon>
        <taxon>Methanohalobium</taxon>
    </lineage>
</organism>
<dbReference type="Proteomes" id="UP000000391">
    <property type="component" value="Chromosome"/>
</dbReference>
<dbReference type="Pfam" id="PF04509">
    <property type="entry name" value="CheC"/>
    <property type="match status" value="1"/>
</dbReference>
<keyword evidence="6" id="KW-1185">Reference proteome</keyword>
<dbReference type="GO" id="GO:0006935">
    <property type="term" value="P:chemotaxis"/>
    <property type="evidence" value="ECO:0007669"/>
    <property type="project" value="UniProtKB-KW"/>
</dbReference>
<dbReference type="CDD" id="cd17909">
    <property type="entry name" value="CheC_ClassI"/>
    <property type="match status" value="1"/>
</dbReference>
<feature type="domain" description="CheC-like protein" evidence="3">
    <location>
        <begin position="16"/>
        <end position="53"/>
    </location>
</feature>
<dbReference type="STRING" id="644295.Metev_1332"/>
<dbReference type="InterPro" id="IPR028976">
    <property type="entry name" value="CheC-like_sf"/>
</dbReference>
<dbReference type="InterPro" id="IPR050992">
    <property type="entry name" value="CheZ_family_phosphatases"/>
</dbReference>
<dbReference type="RefSeq" id="WP_013194757.1">
    <property type="nucleotide sequence ID" value="NC_014253.1"/>
</dbReference>
<keyword evidence="1" id="KW-0145">Chemotaxis</keyword>
<dbReference type="InterPro" id="IPR028051">
    <property type="entry name" value="CheX-like_dom"/>
</dbReference>
<dbReference type="EMBL" id="CP002069">
    <property type="protein sequence ID" value="ADI74191.1"/>
    <property type="molecule type" value="Genomic_DNA"/>
</dbReference>
<evidence type="ECO:0000259" key="3">
    <source>
        <dbReference type="Pfam" id="PF04509"/>
    </source>
</evidence>
<dbReference type="HOGENOM" id="CLU_087860_2_1_2"/>
<dbReference type="PANTHER" id="PTHR43693:SF1">
    <property type="entry name" value="PROTEIN PHOSPHATASE CHEZ"/>
    <property type="match status" value="1"/>
</dbReference>
<accession>D7E9B9</accession>
<dbReference type="Pfam" id="PF13690">
    <property type="entry name" value="CheX"/>
    <property type="match status" value="1"/>
</dbReference>